<gene>
    <name evidence="1" type="ORF">GCM10010984_03760</name>
    <name evidence="2" type="ORF">SAMN05443634_104115</name>
</gene>
<reference evidence="1" key="1">
    <citation type="journal article" date="2014" name="Int. J. Syst. Evol. Microbiol.">
        <title>Complete genome of a new Firmicutes species belonging to the dominant human colonic microbiota ('Ruminococcus bicirculans') reveals two chromosomes and a selective capacity to utilize plant glucans.</title>
        <authorList>
            <consortium name="NISC Comparative Sequencing Program"/>
            <person name="Wegmann U."/>
            <person name="Louis P."/>
            <person name="Goesmann A."/>
            <person name="Henrissat B."/>
            <person name="Duncan S.H."/>
            <person name="Flint H.J."/>
        </authorList>
    </citation>
    <scope>NUCLEOTIDE SEQUENCE</scope>
    <source>
        <strain evidence="1">CGMCC 1.12707</strain>
    </source>
</reference>
<reference evidence="1" key="5">
    <citation type="submission" date="2024-05" db="EMBL/GenBank/DDBJ databases">
        <authorList>
            <person name="Sun Q."/>
            <person name="Zhou Y."/>
        </authorList>
    </citation>
    <scope>NUCLEOTIDE SEQUENCE</scope>
    <source>
        <strain evidence="1">CGMCC 1.12707</strain>
    </source>
</reference>
<evidence type="ECO:0008006" key="5">
    <source>
        <dbReference type="Google" id="ProtNLM"/>
    </source>
</evidence>
<dbReference type="Proteomes" id="UP000650994">
    <property type="component" value="Unassembled WGS sequence"/>
</dbReference>
<organism evidence="2 3">
    <name type="scientific">Chishuiella changwenlii</name>
    <dbReference type="NCBI Taxonomy" id="1434701"/>
    <lineage>
        <taxon>Bacteria</taxon>
        <taxon>Pseudomonadati</taxon>
        <taxon>Bacteroidota</taxon>
        <taxon>Flavobacteriia</taxon>
        <taxon>Flavobacteriales</taxon>
        <taxon>Weeksellaceae</taxon>
        <taxon>Chishuiella</taxon>
    </lineage>
</organism>
<dbReference type="InterPro" id="IPR021505">
    <property type="entry name" value="Phage_B3_Orf6"/>
</dbReference>
<evidence type="ECO:0000313" key="4">
    <source>
        <dbReference type="Proteomes" id="UP000650994"/>
    </source>
</evidence>
<evidence type="ECO:0000313" key="2">
    <source>
        <dbReference type="EMBL" id="SHK87334.1"/>
    </source>
</evidence>
<reference evidence="2" key="3">
    <citation type="submission" date="2016-11" db="EMBL/GenBank/DDBJ databases">
        <authorList>
            <person name="Jaros S."/>
            <person name="Januszkiewicz K."/>
            <person name="Wedrychowicz H."/>
        </authorList>
    </citation>
    <scope>NUCLEOTIDE SEQUENCE [LARGE SCALE GENOMIC DNA]</scope>
    <source>
        <strain evidence="2">DSM 27989</strain>
    </source>
</reference>
<dbReference type="Pfam" id="PF11363">
    <property type="entry name" value="DUF3164"/>
    <property type="match status" value="1"/>
</dbReference>
<name>A0A1M6W0U3_9FLAO</name>
<dbReference type="Proteomes" id="UP000184120">
    <property type="component" value="Unassembled WGS sequence"/>
</dbReference>
<proteinExistence type="predicted"/>
<dbReference type="EMBL" id="BMFL01000002">
    <property type="protein sequence ID" value="GGE89382.1"/>
    <property type="molecule type" value="Genomic_DNA"/>
</dbReference>
<protein>
    <recommendedName>
        <fullName evidence="5">DUF3164 domain-containing protein</fullName>
    </recommendedName>
</protein>
<dbReference type="OrthoDB" id="1430456at2"/>
<dbReference type="RefSeq" id="WP_072930559.1">
    <property type="nucleotide sequence ID" value="NZ_BMFL01000002.1"/>
</dbReference>
<accession>A0A1M6W0U3</accession>
<sequence>METATNKLINEMSVEELFAFANKKKAEQLKKNTERKQAYYSDKNNFLDAVVSKYQEVQSVLKELKTTTIHEAENFNKLMYEIEGKPVKETKSFKLENETVRLMVEEKELFSFADEAIVHINSIRDIFRKKFEGRNKAFYNLLDGILMKNSKGEYDPKLLTKARRQVREIGDEELINEFDKLIDCQKVVGSAKYIRVYTKDNDTKKWNDITLNFSSL</sequence>
<reference evidence="4" key="4">
    <citation type="journal article" date="2019" name="Int. J. Syst. Evol. Microbiol.">
        <title>The Global Catalogue of Microorganisms (GCM) 10K type strain sequencing project: providing services to taxonomists for standard genome sequencing and annotation.</title>
        <authorList>
            <consortium name="The Broad Institute Genomics Platform"/>
            <consortium name="The Broad Institute Genome Sequencing Center for Infectious Disease"/>
            <person name="Wu L."/>
            <person name="Ma J."/>
        </authorList>
    </citation>
    <scope>NUCLEOTIDE SEQUENCE [LARGE SCALE GENOMIC DNA]</scope>
    <source>
        <strain evidence="4">CGMCC 1.12707</strain>
    </source>
</reference>
<evidence type="ECO:0000313" key="1">
    <source>
        <dbReference type="EMBL" id="GGE89382.1"/>
    </source>
</evidence>
<reference evidence="3" key="2">
    <citation type="submission" date="2016-11" db="EMBL/GenBank/DDBJ databases">
        <authorList>
            <person name="Varghese N."/>
            <person name="Submissions S."/>
        </authorList>
    </citation>
    <scope>NUCLEOTIDE SEQUENCE [LARGE SCALE GENOMIC DNA]</scope>
    <source>
        <strain evidence="3">DSM 27989</strain>
    </source>
</reference>
<evidence type="ECO:0000313" key="3">
    <source>
        <dbReference type="Proteomes" id="UP000184120"/>
    </source>
</evidence>
<keyword evidence="4" id="KW-1185">Reference proteome</keyword>
<dbReference type="EMBL" id="FRBH01000004">
    <property type="protein sequence ID" value="SHK87334.1"/>
    <property type="molecule type" value="Genomic_DNA"/>
</dbReference>
<dbReference type="STRING" id="1434701.SAMN05443634_104115"/>
<dbReference type="AlphaFoldDB" id="A0A1M6W0U3"/>